<sequence length="194" mass="22376">MTEITYRNLSSGPVTICRELCNQLMTYQANKTHLPKFKTILSSMNFENRLQPAFENSDEKALLVAFDGEQPIGYVFVNAEMLTQDKFNERPEWANQFSADSQWLFPNWLKLPTKIAELNNLYVDPTYQGQHIGGHLMAFAMDWLQHQSGAKDLFVFVSNGNNAGSLYERFGFRYDHEVLDGLIKAYYLENRGLD</sequence>
<dbReference type="PATRIC" id="fig|1423733.4.peg.3171"/>
<evidence type="ECO:0000256" key="2">
    <source>
        <dbReference type="ARBA" id="ARBA00023315"/>
    </source>
</evidence>
<dbReference type="InterPro" id="IPR016181">
    <property type="entry name" value="Acyl_CoA_acyltransferase"/>
</dbReference>
<keyword evidence="1" id="KW-0808">Transferase</keyword>
<protein>
    <recommendedName>
        <fullName evidence="3">N-acetyltransferase domain-containing protein</fullName>
    </recommendedName>
</protein>
<evidence type="ECO:0000259" key="3">
    <source>
        <dbReference type="PROSITE" id="PS51186"/>
    </source>
</evidence>
<dbReference type="PANTHER" id="PTHR43877">
    <property type="entry name" value="AMINOALKYLPHOSPHONATE N-ACETYLTRANSFERASE-RELATED-RELATED"/>
    <property type="match status" value="1"/>
</dbReference>
<dbReference type="AlphaFoldDB" id="A0A0R2BQ39"/>
<comment type="caution">
    <text evidence="4">The sequence shown here is derived from an EMBL/GenBank/DDBJ whole genome shotgun (WGS) entry which is preliminary data.</text>
</comment>
<proteinExistence type="predicted"/>
<dbReference type="PROSITE" id="PS51186">
    <property type="entry name" value="GNAT"/>
    <property type="match status" value="1"/>
</dbReference>
<dbReference type="CDD" id="cd04301">
    <property type="entry name" value="NAT_SF"/>
    <property type="match status" value="1"/>
</dbReference>
<evidence type="ECO:0000313" key="4">
    <source>
        <dbReference type="EMBL" id="KRM77676.1"/>
    </source>
</evidence>
<dbReference type="Gene3D" id="3.40.630.30">
    <property type="match status" value="1"/>
</dbReference>
<accession>A0A0R2BQ39</accession>
<keyword evidence="2" id="KW-0012">Acyltransferase</keyword>
<dbReference type="Proteomes" id="UP000051845">
    <property type="component" value="Unassembled WGS sequence"/>
</dbReference>
<evidence type="ECO:0000313" key="5">
    <source>
        <dbReference type="Proteomes" id="UP000051845"/>
    </source>
</evidence>
<dbReference type="Pfam" id="PF00583">
    <property type="entry name" value="Acetyltransf_1"/>
    <property type="match status" value="1"/>
</dbReference>
<gene>
    <name evidence="4" type="ORF">FC82_GL003047</name>
</gene>
<dbReference type="InterPro" id="IPR000182">
    <property type="entry name" value="GNAT_dom"/>
</dbReference>
<dbReference type="GO" id="GO:0016747">
    <property type="term" value="F:acyltransferase activity, transferring groups other than amino-acyl groups"/>
    <property type="evidence" value="ECO:0007669"/>
    <property type="project" value="InterPro"/>
</dbReference>
<organism evidence="4 5">
    <name type="scientific">Secundilactobacillus collinoides DSM 20515 = JCM 1123</name>
    <dbReference type="NCBI Taxonomy" id="1423733"/>
    <lineage>
        <taxon>Bacteria</taxon>
        <taxon>Bacillati</taxon>
        <taxon>Bacillota</taxon>
        <taxon>Bacilli</taxon>
        <taxon>Lactobacillales</taxon>
        <taxon>Lactobacillaceae</taxon>
        <taxon>Secundilactobacillus</taxon>
    </lineage>
</organism>
<feature type="domain" description="N-acetyltransferase" evidence="3">
    <location>
        <begin position="24"/>
        <end position="193"/>
    </location>
</feature>
<dbReference type="SUPFAM" id="SSF55729">
    <property type="entry name" value="Acyl-CoA N-acyltransferases (Nat)"/>
    <property type="match status" value="1"/>
</dbReference>
<dbReference type="InterPro" id="IPR050832">
    <property type="entry name" value="Bact_Acetyltransf"/>
</dbReference>
<evidence type="ECO:0000256" key="1">
    <source>
        <dbReference type="ARBA" id="ARBA00022679"/>
    </source>
</evidence>
<dbReference type="EMBL" id="AYYR01000009">
    <property type="protein sequence ID" value="KRM77676.1"/>
    <property type="molecule type" value="Genomic_DNA"/>
</dbReference>
<dbReference type="RefSeq" id="WP_054760888.1">
    <property type="nucleotide sequence ID" value="NZ_AYYR01000009.1"/>
</dbReference>
<reference evidence="4 5" key="1">
    <citation type="journal article" date="2015" name="Genome Announc.">
        <title>Expanding the biotechnology potential of lactobacilli through comparative genomics of 213 strains and associated genera.</title>
        <authorList>
            <person name="Sun Z."/>
            <person name="Harris H.M."/>
            <person name="McCann A."/>
            <person name="Guo C."/>
            <person name="Argimon S."/>
            <person name="Zhang W."/>
            <person name="Yang X."/>
            <person name="Jeffery I.B."/>
            <person name="Cooney J.C."/>
            <person name="Kagawa T.F."/>
            <person name="Liu W."/>
            <person name="Song Y."/>
            <person name="Salvetti E."/>
            <person name="Wrobel A."/>
            <person name="Rasinkangas P."/>
            <person name="Parkhill J."/>
            <person name="Rea M.C."/>
            <person name="O'Sullivan O."/>
            <person name="Ritari J."/>
            <person name="Douillard F.P."/>
            <person name="Paul Ross R."/>
            <person name="Yang R."/>
            <person name="Briner A.E."/>
            <person name="Felis G.E."/>
            <person name="de Vos W.M."/>
            <person name="Barrangou R."/>
            <person name="Klaenhammer T.R."/>
            <person name="Caufield P.W."/>
            <person name="Cui Y."/>
            <person name="Zhang H."/>
            <person name="O'Toole P.W."/>
        </authorList>
    </citation>
    <scope>NUCLEOTIDE SEQUENCE [LARGE SCALE GENOMIC DNA]</scope>
    <source>
        <strain evidence="4 5">DSM 20515</strain>
    </source>
</reference>
<name>A0A0R2BQ39_SECCO</name>